<reference evidence="2" key="1">
    <citation type="submission" date="2022-10" db="EMBL/GenBank/DDBJ databases">
        <authorList>
            <person name="Chen Y."/>
            <person name="Dougan E. K."/>
            <person name="Chan C."/>
            <person name="Rhodes N."/>
            <person name="Thang M."/>
        </authorList>
    </citation>
    <scope>NUCLEOTIDE SEQUENCE</scope>
</reference>
<sequence>MVKTYNLPNKRMKADDPHDGAAGCEIFAESDSEPVPDCFEETSTEENNTTEVFVQSDSGPDSAPETSGHTKRKGRRSKLKLQFLGKYVCQRAHQQLMQIGAGAIERVRQGRPAFQKREPLPKHPGVGRALRMTDRSKWQKVLAFLWLLYHSQAEVLPTKFKMPSGYLKEGFQNQSDDEDEDFQIRYVQSFLQSLETYHKMPDFDSMGPGTFSGPRRYLQHRKPIDVYNEYVAHATSNGEAPSCLSTFMTVFRATYKDHLKFRNKGEHAECNVCSKMKKNMSRARTQEDRQRAYKTYSHEDIDQAFGQISSLIARGGFDNPGALLDLINGGSGIRHRNRIRNNNVFAQALDQTACWKDWTSQLGVKLKGLRFLTDD</sequence>
<evidence type="ECO:0000313" key="3">
    <source>
        <dbReference type="EMBL" id="CAL1164845.1"/>
    </source>
</evidence>
<feature type="region of interest" description="Disordered" evidence="1">
    <location>
        <begin position="1"/>
        <end position="76"/>
    </location>
</feature>
<evidence type="ECO:0000313" key="2">
    <source>
        <dbReference type="EMBL" id="CAI4011470.1"/>
    </source>
</evidence>
<organism evidence="2">
    <name type="scientific">Cladocopium goreaui</name>
    <dbReference type="NCBI Taxonomy" id="2562237"/>
    <lineage>
        <taxon>Eukaryota</taxon>
        <taxon>Sar</taxon>
        <taxon>Alveolata</taxon>
        <taxon>Dinophyceae</taxon>
        <taxon>Suessiales</taxon>
        <taxon>Symbiodiniaceae</taxon>
        <taxon>Cladocopium</taxon>
    </lineage>
</organism>
<dbReference type="EMBL" id="CAMXCT010005113">
    <property type="protein sequence ID" value="CAI4011470.1"/>
    <property type="molecule type" value="Genomic_DNA"/>
</dbReference>
<name>A0A9P1GFC5_9DINO</name>
<proteinExistence type="predicted"/>
<dbReference type="EMBL" id="CAMXCT020005113">
    <property type="protein sequence ID" value="CAL1164845.1"/>
    <property type="molecule type" value="Genomic_DNA"/>
</dbReference>
<comment type="caution">
    <text evidence="2">The sequence shown here is derived from an EMBL/GenBank/DDBJ whole genome shotgun (WGS) entry which is preliminary data.</text>
</comment>
<reference evidence="3" key="2">
    <citation type="submission" date="2024-04" db="EMBL/GenBank/DDBJ databases">
        <authorList>
            <person name="Chen Y."/>
            <person name="Shah S."/>
            <person name="Dougan E. K."/>
            <person name="Thang M."/>
            <person name="Chan C."/>
        </authorList>
    </citation>
    <scope>NUCLEOTIDE SEQUENCE [LARGE SCALE GENOMIC DNA]</scope>
</reference>
<evidence type="ECO:0000256" key="1">
    <source>
        <dbReference type="SAM" id="MobiDB-lite"/>
    </source>
</evidence>
<feature type="compositionally biased region" description="Acidic residues" evidence="1">
    <location>
        <begin position="28"/>
        <end position="44"/>
    </location>
</feature>
<accession>A0A9P1GFC5</accession>
<dbReference type="AlphaFoldDB" id="A0A9P1GFC5"/>
<evidence type="ECO:0000313" key="4">
    <source>
        <dbReference type="Proteomes" id="UP001152797"/>
    </source>
</evidence>
<dbReference type="Proteomes" id="UP001152797">
    <property type="component" value="Unassembled WGS sequence"/>
</dbReference>
<dbReference type="EMBL" id="CAMXCT030005113">
    <property type="protein sequence ID" value="CAL4798782.1"/>
    <property type="molecule type" value="Genomic_DNA"/>
</dbReference>
<keyword evidence="4" id="KW-1185">Reference proteome</keyword>
<gene>
    <name evidence="2" type="ORF">C1SCF055_LOCUS36628</name>
</gene>
<protein>
    <submittedName>
        <fullName evidence="2">Uncharacterized protein</fullName>
    </submittedName>
</protein>
<feature type="compositionally biased region" description="Polar residues" evidence="1">
    <location>
        <begin position="52"/>
        <end position="67"/>
    </location>
</feature>